<reference evidence="2 3" key="1">
    <citation type="journal article" date="2023" name="Sci. Data">
        <title>Genome assembly of the Korean intertidal mud-creeper Batillaria attramentaria.</title>
        <authorList>
            <person name="Patra A.K."/>
            <person name="Ho P.T."/>
            <person name="Jun S."/>
            <person name="Lee S.J."/>
            <person name="Kim Y."/>
            <person name="Won Y.J."/>
        </authorList>
    </citation>
    <scope>NUCLEOTIDE SEQUENCE [LARGE SCALE GENOMIC DNA]</scope>
    <source>
        <strain evidence="2">Wonlab-2016</strain>
    </source>
</reference>
<feature type="non-terminal residue" evidence="2">
    <location>
        <position position="1"/>
    </location>
</feature>
<feature type="region of interest" description="Disordered" evidence="1">
    <location>
        <begin position="936"/>
        <end position="956"/>
    </location>
</feature>
<feature type="non-terminal residue" evidence="2">
    <location>
        <position position="1088"/>
    </location>
</feature>
<dbReference type="PANTHER" id="PTHR11070:SF2">
    <property type="entry name" value="ATP-DEPENDENT DNA HELICASE SRS2"/>
    <property type="match status" value="1"/>
</dbReference>
<dbReference type="EMBL" id="JACVVK020000007">
    <property type="protein sequence ID" value="KAK7506437.1"/>
    <property type="molecule type" value="Genomic_DNA"/>
</dbReference>
<evidence type="ECO:0000313" key="3">
    <source>
        <dbReference type="Proteomes" id="UP001519460"/>
    </source>
</evidence>
<evidence type="ECO:0008006" key="4">
    <source>
        <dbReference type="Google" id="ProtNLM"/>
    </source>
</evidence>
<dbReference type="Gene3D" id="1.10.720.30">
    <property type="entry name" value="SAP domain"/>
    <property type="match status" value="1"/>
</dbReference>
<dbReference type="SUPFAM" id="SSF52540">
    <property type="entry name" value="P-loop containing nucleoside triphosphate hydrolases"/>
    <property type="match status" value="1"/>
</dbReference>
<dbReference type="Proteomes" id="UP001519460">
    <property type="component" value="Unassembled WGS sequence"/>
</dbReference>
<feature type="compositionally biased region" description="Polar residues" evidence="1">
    <location>
        <begin position="27"/>
        <end position="38"/>
    </location>
</feature>
<dbReference type="PANTHER" id="PTHR11070">
    <property type="entry name" value="UVRD / RECB / PCRA DNA HELICASE FAMILY MEMBER"/>
    <property type="match status" value="1"/>
</dbReference>
<comment type="caution">
    <text evidence="2">The sequence shown here is derived from an EMBL/GenBank/DDBJ whole genome shotgun (WGS) entry which is preliminary data.</text>
</comment>
<sequence length="1088" mass="123515">KSDNMDGRTHTPTGPTKRRVVPEDTDAPSTSYSTQTPGQLPEESVIAKRRREDSGLHLKKSDILWILKKRRNWWKKSDSRLRNTKKEELLSILDPEPTTEELRELKERQTLASGLFPKLKMQDLTERLKRRGVSHSGLDKNELAERLDDAIKKRKTEEPVLDEDQQAVVNRWEDEELLINAGPGSGKTTTVCALVAHILNERPDSRVLVLAYNRCASKELRCRLQKRRATLLQKTKAFNPELPPKGCLVSTFDSFGFWSVPGVEEKTKTKSWAADYRLLLEQSAKILGLLDEDNPARHWDWVVVDEAQDLNNTHASIVDTLRQSCHHLVVAGDPRQELYPGTTWFSEMWRKTPNEKRALLRYNYRSVPEIVDVINKFSSFNFPNLHHDQIAGRTDSSGSVEFCQVKSEECGEAAGERLSKSPPNEAYAIGPVSVHKFRTEPVTNTVRQSHIRFRRDEFALVRFSDLNAYVIGTSRGLKGTERSRVVIYGITAPFCEYGISRSALAKLFYVAISRAKDHLHVIADGPLPGDNPMRCFPQFDVATSVVRKELFLPRSLPVKDLCKEQYTWCRQKQPEKMDPVSPIGIESKRDPDFVGLYLESVVAYCAGLVTADAVDNVVTKQQRGPQQQDFHIEDDNYIFNVPVSIQGKEIVEILKRGWQKNPCYALTAARWSLEIRRLWTVSSRLENDWEKHRTDCTPYAERIKRLLTEDETDESDVKYQCRQELPVTLHRSTKSAGVLVGVSDFSSDSGVAEIKFVQRLTTEHRLQAAMYAALHSVPHAFLINLRDGDVERVPAVRRKELSNLVRAKLALRHARNVGSFSNSRHKMPLPPDFVSTCCIAVDLEYESNMFDQTNTEFGAVAFTLDGQILGTFHRILSGVEPASGTDEPDDHSESEESDADSDYEIPDVVEGAMAASYADPSPSTSMQYPAVLAEEDDGEDPFERFPEQTSPGRPFHPPQLIQDEGEEDFDLDEDGCNAESLRPEWNSMEEQTEEYDDACRKYTTTLYPVQDGEEFDDVETNYAVRSQFSGPIRDHGLISKALQVCREVKREPPSEEDPIADKPETEQSDGTPVPWHEYLTGLKIRDYR</sequence>
<dbReference type="InterPro" id="IPR027417">
    <property type="entry name" value="P-loop_NTPase"/>
</dbReference>
<dbReference type="Gene3D" id="3.40.50.300">
    <property type="entry name" value="P-loop containing nucleotide triphosphate hydrolases"/>
    <property type="match status" value="2"/>
</dbReference>
<evidence type="ECO:0000313" key="2">
    <source>
        <dbReference type="EMBL" id="KAK7506437.1"/>
    </source>
</evidence>
<proteinExistence type="predicted"/>
<protein>
    <recommendedName>
        <fullName evidence="4">DNA helicase</fullName>
    </recommendedName>
</protein>
<feature type="region of interest" description="Disordered" evidence="1">
    <location>
        <begin position="1"/>
        <end position="52"/>
    </location>
</feature>
<feature type="region of interest" description="Disordered" evidence="1">
    <location>
        <begin position="1048"/>
        <end position="1076"/>
    </location>
</feature>
<keyword evidence="3" id="KW-1185">Reference proteome</keyword>
<dbReference type="InterPro" id="IPR000212">
    <property type="entry name" value="DNA_helicase_UvrD/REP"/>
</dbReference>
<gene>
    <name evidence="2" type="ORF">BaRGS_00002549</name>
</gene>
<dbReference type="InterPro" id="IPR036361">
    <property type="entry name" value="SAP_dom_sf"/>
</dbReference>
<feature type="region of interest" description="Disordered" evidence="1">
    <location>
        <begin position="879"/>
        <end position="902"/>
    </location>
</feature>
<feature type="compositionally biased region" description="Acidic residues" evidence="1">
    <location>
        <begin position="886"/>
        <end position="902"/>
    </location>
</feature>
<name>A0ABD0M4G6_9CAEN</name>
<evidence type="ECO:0000256" key="1">
    <source>
        <dbReference type="SAM" id="MobiDB-lite"/>
    </source>
</evidence>
<dbReference type="AlphaFoldDB" id="A0ABD0M4G6"/>
<feature type="compositionally biased region" description="Basic and acidic residues" evidence="1">
    <location>
        <begin position="1048"/>
        <end position="1065"/>
    </location>
</feature>
<organism evidence="2 3">
    <name type="scientific">Batillaria attramentaria</name>
    <dbReference type="NCBI Taxonomy" id="370345"/>
    <lineage>
        <taxon>Eukaryota</taxon>
        <taxon>Metazoa</taxon>
        <taxon>Spiralia</taxon>
        <taxon>Lophotrochozoa</taxon>
        <taxon>Mollusca</taxon>
        <taxon>Gastropoda</taxon>
        <taxon>Caenogastropoda</taxon>
        <taxon>Sorbeoconcha</taxon>
        <taxon>Cerithioidea</taxon>
        <taxon>Batillariidae</taxon>
        <taxon>Batillaria</taxon>
    </lineage>
</organism>
<dbReference type="Pfam" id="PF13245">
    <property type="entry name" value="AAA_19"/>
    <property type="match status" value="1"/>
</dbReference>
<accession>A0ABD0M4G6</accession>